<dbReference type="KEGG" id="tca:658262"/>
<name>D6X3Z4_TRICA</name>
<keyword evidence="4" id="KW-1185">Reference proteome</keyword>
<feature type="domain" description="WAP" evidence="2">
    <location>
        <begin position="26"/>
        <end position="64"/>
    </location>
</feature>
<feature type="chain" id="PRO_5003090329" description="WAP domain-containing protein" evidence="1">
    <location>
        <begin position="22"/>
        <end position="116"/>
    </location>
</feature>
<dbReference type="Proteomes" id="UP000007266">
    <property type="component" value="Linkage group 10"/>
</dbReference>
<dbReference type="GO" id="GO:0005576">
    <property type="term" value="C:extracellular region"/>
    <property type="evidence" value="ECO:0007669"/>
    <property type="project" value="InterPro"/>
</dbReference>
<sequence length="116" mass="12494">MNAKLLLLCFIALVAIRSTWSLGSSNCPTASRIDSCSPKCKDNSNCHGAQVCCTNICGTKSCTDIYQYQDKNKGSNSKYSSNSKGATGAYCGNTKCAPSEKCELDRTTKREKCVRG</sequence>
<accession>D6X3Z4</accession>
<evidence type="ECO:0000259" key="2">
    <source>
        <dbReference type="Pfam" id="PF00095"/>
    </source>
</evidence>
<evidence type="ECO:0000256" key="1">
    <source>
        <dbReference type="SAM" id="SignalP"/>
    </source>
</evidence>
<evidence type="ECO:0000313" key="4">
    <source>
        <dbReference type="Proteomes" id="UP000007266"/>
    </source>
</evidence>
<dbReference type="PhylomeDB" id="D6X3Z4"/>
<dbReference type="AlphaFoldDB" id="D6X3Z4"/>
<protein>
    <recommendedName>
        <fullName evidence="2">WAP domain-containing protein</fullName>
    </recommendedName>
</protein>
<dbReference type="Pfam" id="PF00095">
    <property type="entry name" value="WAP"/>
    <property type="match status" value="1"/>
</dbReference>
<feature type="signal peptide" evidence="1">
    <location>
        <begin position="1"/>
        <end position="21"/>
    </location>
</feature>
<dbReference type="HOGENOM" id="CLU_136565_0_0_1"/>
<dbReference type="eggNOG" id="ENOG502SDPQ">
    <property type="taxonomic scope" value="Eukaryota"/>
</dbReference>
<dbReference type="OrthoDB" id="8187079at2759"/>
<organism evidence="3 4">
    <name type="scientific">Tribolium castaneum</name>
    <name type="common">Red flour beetle</name>
    <dbReference type="NCBI Taxonomy" id="7070"/>
    <lineage>
        <taxon>Eukaryota</taxon>
        <taxon>Metazoa</taxon>
        <taxon>Ecdysozoa</taxon>
        <taxon>Arthropoda</taxon>
        <taxon>Hexapoda</taxon>
        <taxon>Insecta</taxon>
        <taxon>Pterygota</taxon>
        <taxon>Neoptera</taxon>
        <taxon>Endopterygota</taxon>
        <taxon>Coleoptera</taxon>
        <taxon>Polyphaga</taxon>
        <taxon>Cucujiformia</taxon>
        <taxon>Tenebrionidae</taxon>
        <taxon>Tenebrionidae incertae sedis</taxon>
        <taxon>Tribolium</taxon>
    </lineage>
</organism>
<proteinExistence type="predicted"/>
<dbReference type="OMA" id="KVTNCTP"/>
<keyword evidence="1" id="KW-0732">Signal</keyword>
<dbReference type="EMBL" id="KQ971379">
    <property type="protein sequence ID" value="EEZ97346.1"/>
    <property type="molecule type" value="Genomic_DNA"/>
</dbReference>
<gene>
    <name evidence="3" type="primary">AUGUSTUS-3.0.2_11162</name>
    <name evidence="3" type="ORF">TcasGA2_TC011162</name>
</gene>
<reference evidence="3 4" key="1">
    <citation type="journal article" date="2008" name="Nature">
        <title>The genome of the model beetle and pest Tribolium castaneum.</title>
        <authorList>
            <consortium name="Tribolium Genome Sequencing Consortium"/>
            <person name="Richards S."/>
            <person name="Gibbs R.A."/>
            <person name="Weinstock G.M."/>
            <person name="Brown S.J."/>
            <person name="Denell R."/>
            <person name="Beeman R.W."/>
            <person name="Gibbs R."/>
            <person name="Beeman R.W."/>
            <person name="Brown S.J."/>
            <person name="Bucher G."/>
            <person name="Friedrich M."/>
            <person name="Grimmelikhuijzen C.J."/>
            <person name="Klingler M."/>
            <person name="Lorenzen M."/>
            <person name="Richards S."/>
            <person name="Roth S."/>
            <person name="Schroder R."/>
            <person name="Tautz D."/>
            <person name="Zdobnov E.M."/>
            <person name="Muzny D."/>
            <person name="Gibbs R.A."/>
            <person name="Weinstock G.M."/>
            <person name="Attaway T."/>
            <person name="Bell S."/>
            <person name="Buhay C.J."/>
            <person name="Chandrabose M.N."/>
            <person name="Chavez D."/>
            <person name="Clerk-Blankenburg K.P."/>
            <person name="Cree A."/>
            <person name="Dao M."/>
            <person name="Davis C."/>
            <person name="Chacko J."/>
            <person name="Dinh H."/>
            <person name="Dugan-Rocha S."/>
            <person name="Fowler G."/>
            <person name="Garner T.T."/>
            <person name="Garnes J."/>
            <person name="Gnirke A."/>
            <person name="Hawes A."/>
            <person name="Hernandez J."/>
            <person name="Hines S."/>
            <person name="Holder M."/>
            <person name="Hume J."/>
            <person name="Jhangiani S.N."/>
            <person name="Joshi V."/>
            <person name="Khan Z.M."/>
            <person name="Jackson L."/>
            <person name="Kovar C."/>
            <person name="Kowis A."/>
            <person name="Lee S."/>
            <person name="Lewis L.R."/>
            <person name="Margolis J."/>
            <person name="Morgan M."/>
            <person name="Nazareth L.V."/>
            <person name="Nguyen N."/>
            <person name="Okwuonu G."/>
            <person name="Parker D."/>
            <person name="Richards S."/>
            <person name="Ruiz S.J."/>
            <person name="Santibanez J."/>
            <person name="Savard J."/>
            <person name="Scherer S.E."/>
            <person name="Schneider B."/>
            <person name="Sodergren E."/>
            <person name="Tautz D."/>
            <person name="Vattahil S."/>
            <person name="Villasana D."/>
            <person name="White C.S."/>
            <person name="Wright R."/>
            <person name="Park Y."/>
            <person name="Beeman R.W."/>
            <person name="Lord J."/>
            <person name="Oppert B."/>
            <person name="Lorenzen M."/>
            <person name="Brown S."/>
            <person name="Wang L."/>
            <person name="Savard J."/>
            <person name="Tautz D."/>
            <person name="Richards S."/>
            <person name="Weinstock G."/>
            <person name="Gibbs R.A."/>
            <person name="Liu Y."/>
            <person name="Worley K."/>
            <person name="Weinstock G."/>
            <person name="Elsik C.G."/>
            <person name="Reese J.T."/>
            <person name="Elhaik E."/>
            <person name="Landan G."/>
            <person name="Graur D."/>
            <person name="Arensburger P."/>
            <person name="Atkinson P."/>
            <person name="Beeman R.W."/>
            <person name="Beidler J."/>
            <person name="Brown S.J."/>
            <person name="Demuth J.P."/>
            <person name="Drury D.W."/>
            <person name="Du Y.Z."/>
            <person name="Fujiwara H."/>
            <person name="Lorenzen M."/>
            <person name="Maselli V."/>
            <person name="Osanai M."/>
            <person name="Park Y."/>
            <person name="Robertson H.M."/>
            <person name="Tu Z."/>
            <person name="Wang J.J."/>
            <person name="Wang S."/>
            <person name="Richards S."/>
            <person name="Song H."/>
            <person name="Zhang L."/>
            <person name="Sodergren E."/>
            <person name="Werner D."/>
            <person name="Stanke M."/>
            <person name="Morgenstern B."/>
            <person name="Solovyev V."/>
            <person name="Kosarev P."/>
            <person name="Brown G."/>
            <person name="Chen H.C."/>
            <person name="Ermolaeva O."/>
            <person name="Hlavina W."/>
            <person name="Kapustin Y."/>
            <person name="Kiryutin B."/>
            <person name="Kitts P."/>
            <person name="Maglott D."/>
            <person name="Pruitt K."/>
            <person name="Sapojnikov V."/>
            <person name="Souvorov A."/>
            <person name="Mackey A.J."/>
            <person name="Waterhouse R.M."/>
            <person name="Wyder S."/>
            <person name="Zdobnov E.M."/>
            <person name="Zdobnov E.M."/>
            <person name="Wyder S."/>
            <person name="Kriventseva E.V."/>
            <person name="Kadowaki T."/>
            <person name="Bork P."/>
            <person name="Aranda M."/>
            <person name="Bao R."/>
            <person name="Beermann A."/>
            <person name="Berns N."/>
            <person name="Bolognesi R."/>
            <person name="Bonneton F."/>
            <person name="Bopp D."/>
            <person name="Brown S.J."/>
            <person name="Bucher G."/>
            <person name="Butts T."/>
            <person name="Chaumot A."/>
            <person name="Denell R.E."/>
            <person name="Ferrier D.E."/>
            <person name="Friedrich M."/>
            <person name="Gordon C.M."/>
            <person name="Jindra M."/>
            <person name="Klingler M."/>
            <person name="Lan Q."/>
            <person name="Lattorff H.M."/>
            <person name="Laudet V."/>
            <person name="von Levetsow C."/>
            <person name="Liu Z."/>
            <person name="Lutz R."/>
            <person name="Lynch J.A."/>
            <person name="da Fonseca R.N."/>
            <person name="Posnien N."/>
            <person name="Reuter R."/>
            <person name="Roth S."/>
            <person name="Savard J."/>
            <person name="Schinko J.B."/>
            <person name="Schmitt C."/>
            <person name="Schoppmeier M."/>
            <person name="Schroder R."/>
            <person name="Shippy T.D."/>
            <person name="Simonnet F."/>
            <person name="Marques-Souza H."/>
            <person name="Tautz D."/>
            <person name="Tomoyasu Y."/>
            <person name="Trauner J."/>
            <person name="Van der Zee M."/>
            <person name="Vervoort M."/>
            <person name="Wittkopp N."/>
            <person name="Wimmer E.A."/>
            <person name="Yang X."/>
            <person name="Jones A.K."/>
            <person name="Sattelle D.B."/>
            <person name="Ebert P.R."/>
            <person name="Nelson D."/>
            <person name="Scott J.G."/>
            <person name="Beeman R.W."/>
            <person name="Muthukrishnan S."/>
            <person name="Kramer K.J."/>
            <person name="Arakane Y."/>
            <person name="Beeman R.W."/>
            <person name="Zhu Q."/>
            <person name="Hogenkamp D."/>
            <person name="Dixit R."/>
            <person name="Oppert B."/>
            <person name="Jiang H."/>
            <person name="Zou Z."/>
            <person name="Marshall J."/>
            <person name="Elpidina E."/>
            <person name="Vinokurov K."/>
            <person name="Oppert C."/>
            <person name="Zou Z."/>
            <person name="Evans J."/>
            <person name="Lu Z."/>
            <person name="Zhao P."/>
            <person name="Sumathipala N."/>
            <person name="Altincicek B."/>
            <person name="Vilcinskas A."/>
            <person name="Williams M."/>
            <person name="Hultmark D."/>
            <person name="Hetru C."/>
            <person name="Jiang H."/>
            <person name="Grimmelikhuijzen C.J."/>
            <person name="Hauser F."/>
            <person name="Cazzamali G."/>
            <person name="Williamson M."/>
            <person name="Park Y."/>
            <person name="Li B."/>
            <person name="Tanaka Y."/>
            <person name="Predel R."/>
            <person name="Neupert S."/>
            <person name="Schachtner J."/>
            <person name="Verleyen P."/>
            <person name="Raible F."/>
            <person name="Bork P."/>
            <person name="Friedrich M."/>
            <person name="Walden K.K."/>
            <person name="Robertson H.M."/>
            <person name="Angeli S."/>
            <person name="Foret S."/>
            <person name="Bucher G."/>
            <person name="Schuetz S."/>
            <person name="Maleszka R."/>
            <person name="Wimmer E.A."/>
            <person name="Beeman R.W."/>
            <person name="Lorenzen M."/>
            <person name="Tomoyasu Y."/>
            <person name="Miller S.C."/>
            <person name="Grossmann D."/>
            <person name="Bucher G."/>
        </authorList>
    </citation>
    <scope>NUCLEOTIDE SEQUENCE [LARGE SCALE GENOMIC DNA]</scope>
    <source>
        <strain evidence="3 4">Georgia GA2</strain>
    </source>
</reference>
<evidence type="ECO:0000313" key="3">
    <source>
        <dbReference type="EMBL" id="EEZ97346.1"/>
    </source>
</evidence>
<dbReference type="GO" id="GO:0030414">
    <property type="term" value="F:peptidase inhibitor activity"/>
    <property type="evidence" value="ECO:0007669"/>
    <property type="project" value="InterPro"/>
</dbReference>
<reference evidence="3 4" key="2">
    <citation type="journal article" date="2010" name="Nucleic Acids Res.">
        <title>BeetleBase in 2010: revisions to provide comprehensive genomic information for Tribolium castaneum.</title>
        <authorList>
            <person name="Kim H.S."/>
            <person name="Murphy T."/>
            <person name="Xia J."/>
            <person name="Caragea D."/>
            <person name="Park Y."/>
            <person name="Beeman R.W."/>
            <person name="Lorenzen M.D."/>
            <person name="Butcher S."/>
            <person name="Manak J.R."/>
            <person name="Brown S.J."/>
        </authorList>
    </citation>
    <scope>GENOME REANNOTATION</scope>
    <source>
        <strain evidence="3 4">Georgia GA2</strain>
    </source>
</reference>
<dbReference type="InterPro" id="IPR008197">
    <property type="entry name" value="WAP_dom"/>
</dbReference>